<dbReference type="EMBL" id="CP074694">
    <property type="protein sequence ID" value="QVL33643.1"/>
    <property type="molecule type" value="Genomic_DNA"/>
</dbReference>
<dbReference type="AlphaFoldDB" id="A0A8E6B850"/>
<dbReference type="Proteomes" id="UP000676194">
    <property type="component" value="Chromosome"/>
</dbReference>
<evidence type="ECO:0000313" key="1">
    <source>
        <dbReference type="EMBL" id="QVL33643.1"/>
    </source>
</evidence>
<dbReference type="Pfam" id="PF20196">
    <property type="entry name" value="DUF6559"/>
    <property type="match status" value="1"/>
</dbReference>
<protein>
    <submittedName>
        <fullName evidence="1">Uncharacterized protein</fullName>
    </submittedName>
</protein>
<name>A0A8E6B850_9BACT</name>
<dbReference type="KEGG" id="tsph:KIH39_06960"/>
<gene>
    <name evidence="1" type="ORF">KIH39_06960</name>
</gene>
<dbReference type="RefSeq" id="WP_213498555.1">
    <property type="nucleotide sequence ID" value="NZ_CP074694.1"/>
</dbReference>
<sequence>MKDLNLKVSAPEYCTTLLNDQKKAALRDYLKMAPSLRGSNGKKSPYGAEEVHLEVRRHGLSLEYITFAYAIYCTPEIFRQIHTVLGHSPSYIALRGVVASEFFQGDVHFDALSFTDTAEMGAAVFGTPADVNITGILGS</sequence>
<reference evidence="1" key="1">
    <citation type="submission" date="2021-05" db="EMBL/GenBank/DDBJ databases">
        <title>Complete genome sequence of the cellulolytic planctomycete Telmatocola sphagniphila SP2T and characterization of the first cellulase from planctomycetes.</title>
        <authorList>
            <person name="Rakitin A.L."/>
            <person name="Beletsky A.V."/>
            <person name="Naumoff D.G."/>
            <person name="Kulichevskaya I.S."/>
            <person name="Mardanov A.V."/>
            <person name="Ravin N.V."/>
            <person name="Dedysh S.N."/>
        </authorList>
    </citation>
    <scope>NUCLEOTIDE SEQUENCE</scope>
    <source>
        <strain evidence="1">SP2T</strain>
    </source>
</reference>
<keyword evidence="2" id="KW-1185">Reference proteome</keyword>
<accession>A0A8E6B850</accession>
<evidence type="ECO:0000313" key="2">
    <source>
        <dbReference type="Proteomes" id="UP000676194"/>
    </source>
</evidence>
<dbReference type="InterPro" id="IPR046689">
    <property type="entry name" value="DUF6559"/>
</dbReference>
<proteinExistence type="predicted"/>
<organism evidence="1 2">
    <name type="scientific">Telmatocola sphagniphila</name>
    <dbReference type="NCBI Taxonomy" id="1123043"/>
    <lineage>
        <taxon>Bacteria</taxon>
        <taxon>Pseudomonadati</taxon>
        <taxon>Planctomycetota</taxon>
        <taxon>Planctomycetia</taxon>
        <taxon>Gemmatales</taxon>
        <taxon>Gemmataceae</taxon>
    </lineage>
</organism>